<dbReference type="AlphaFoldDB" id="A0A284RVA7"/>
<name>A0A284RVA7_ARMOS</name>
<keyword evidence="2" id="KW-1185">Reference proteome</keyword>
<evidence type="ECO:0000313" key="2">
    <source>
        <dbReference type="Proteomes" id="UP000219338"/>
    </source>
</evidence>
<accession>A0A284RVA7</accession>
<protein>
    <submittedName>
        <fullName evidence="1">Uncharacterized protein</fullName>
    </submittedName>
</protein>
<reference evidence="2" key="1">
    <citation type="journal article" date="2017" name="Nat. Ecol. Evol.">
        <title>Genome expansion and lineage-specific genetic innovations in the forest pathogenic fungi Armillaria.</title>
        <authorList>
            <person name="Sipos G."/>
            <person name="Prasanna A.N."/>
            <person name="Walter M.C."/>
            <person name="O'Connor E."/>
            <person name="Balint B."/>
            <person name="Krizsan K."/>
            <person name="Kiss B."/>
            <person name="Hess J."/>
            <person name="Varga T."/>
            <person name="Slot J."/>
            <person name="Riley R."/>
            <person name="Boka B."/>
            <person name="Rigling D."/>
            <person name="Barry K."/>
            <person name="Lee J."/>
            <person name="Mihaltcheva S."/>
            <person name="LaButti K."/>
            <person name="Lipzen A."/>
            <person name="Waldron R."/>
            <person name="Moloney N.M."/>
            <person name="Sperisen C."/>
            <person name="Kredics L."/>
            <person name="Vagvoelgyi C."/>
            <person name="Patrignani A."/>
            <person name="Fitzpatrick D."/>
            <person name="Nagy I."/>
            <person name="Doyle S."/>
            <person name="Anderson J.B."/>
            <person name="Grigoriev I.V."/>
            <person name="Gueldener U."/>
            <person name="Muensterkoetter M."/>
            <person name="Nagy L.G."/>
        </authorList>
    </citation>
    <scope>NUCLEOTIDE SEQUENCE [LARGE SCALE GENOMIC DNA]</scope>
    <source>
        <strain evidence="2">C18/9</strain>
    </source>
</reference>
<dbReference type="EMBL" id="FUEG01000017">
    <property type="protein sequence ID" value="SJL12682.1"/>
    <property type="molecule type" value="Genomic_DNA"/>
</dbReference>
<sequence>MPVEHGATNSHGQGTAWHGGCTSRGFLLGVKPDVSHALDTRKYLIGDICLQNNLSSAGCEGSVSSYSLLAVTHANITTTLHSHIKMLDHRGQ</sequence>
<gene>
    <name evidence="1" type="ORF">ARMOST_16113</name>
</gene>
<organism evidence="1 2">
    <name type="scientific">Armillaria ostoyae</name>
    <name type="common">Armillaria root rot fungus</name>
    <dbReference type="NCBI Taxonomy" id="47428"/>
    <lineage>
        <taxon>Eukaryota</taxon>
        <taxon>Fungi</taxon>
        <taxon>Dikarya</taxon>
        <taxon>Basidiomycota</taxon>
        <taxon>Agaricomycotina</taxon>
        <taxon>Agaricomycetes</taxon>
        <taxon>Agaricomycetidae</taxon>
        <taxon>Agaricales</taxon>
        <taxon>Marasmiineae</taxon>
        <taxon>Physalacriaceae</taxon>
        <taxon>Armillaria</taxon>
    </lineage>
</organism>
<proteinExistence type="predicted"/>
<evidence type="ECO:0000313" key="1">
    <source>
        <dbReference type="EMBL" id="SJL12682.1"/>
    </source>
</evidence>
<dbReference type="Proteomes" id="UP000219338">
    <property type="component" value="Unassembled WGS sequence"/>
</dbReference>